<evidence type="ECO:0000313" key="6">
    <source>
        <dbReference type="Proteomes" id="UP000029067"/>
    </source>
</evidence>
<dbReference type="Pfam" id="PF05949">
    <property type="entry name" value="DUF881"/>
    <property type="match status" value="1"/>
</dbReference>
<dbReference type="OrthoDB" id="3211287at2"/>
<dbReference type="AlphaFoldDB" id="A0A087AW03"/>
<comment type="caution">
    <text evidence="5">The sequence shown here is derived from an EMBL/GenBank/DDBJ whole genome shotgun (WGS) entry which is preliminary data.</text>
</comment>
<dbReference type="RefSeq" id="WP_051920885.1">
    <property type="nucleotide sequence ID" value="NZ_JGYV01000010.1"/>
</dbReference>
<feature type="coiled-coil region" evidence="2">
    <location>
        <begin position="98"/>
        <end position="149"/>
    </location>
</feature>
<evidence type="ECO:0000256" key="2">
    <source>
        <dbReference type="SAM" id="Coils"/>
    </source>
</evidence>
<evidence type="ECO:0000256" key="3">
    <source>
        <dbReference type="SAM" id="MobiDB-lite"/>
    </source>
</evidence>
<accession>A0A087AW03</accession>
<dbReference type="Proteomes" id="UP000029067">
    <property type="component" value="Unassembled WGS sequence"/>
</dbReference>
<reference evidence="5 6" key="1">
    <citation type="submission" date="2014-03" db="EMBL/GenBank/DDBJ databases">
        <title>Genomics of Bifidobacteria.</title>
        <authorList>
            <person name="Ventura M."/>
            <person name="Milani C."/>
            <person name="Lugli G.A."/>
        </authorList>
    </citation>
    <scope>NUCLEOTIDE SEQUENCE [LARGE SCALE GENOMIC DNA]</scope>
    <source>
        <strain evidence="5 6">LMG 10738</strain>
    </source>
</reference>
<protein>
    <submittedName>
        <fullName evidence="5">Division initiation protein</fullName>
    </submittedName>
</protein>
<gene>
    <name evidence="5" type="ORF">BCUN_0786</name>
</gene>
<feature type="compositionally biased region" description="Basic and acidic residues" evidence="3">
    <location>
        <begin position="18"/>
        <end position="34"/>
    </location>
</feature>
<dbReference type="STRING" id="1688.BCUN_0786"/>
<proteinExistence type="inferred from homology"/>
<dbReference type="PANTHER" id="PTHR37313:SF2">
    <property type="entry name" value="UPF0749 PROTEIN YLXX"/>
    <property type="match status" value="1"/>
</dbReference>
<keyword evidence="2" id="KW-0175">Coiled coil</keyword>
<keyword evidence="6" id="KW-1185">Reference proteome</keyword>
<dbReference type="GO" id="GO:0005886">
    <property type="term" value="C:plasma membrane"/>
    <property type="evidence" value="ECO:0007669"/>
    <property type="project" value="TreeGrafter"/>
</dbReference>
<evidence type="ECO:0000313" key="5">
    <source>
        <dbReference type="EMBL" id="KFI62953.1"/>
    </source>
</evidence>
<dbReference type="Gene3D" id="3.30.70.1880">
    <property type="entry name" value="Protein of unknown function DUF881"/>
    <property type="match status" value="1"/>
</dbReference>
<dbReference type="eggNOG" id="COG3879">
    <property type="taxonomic scope" value="Bacteria"/>
</dbReference>
<evidence type="ECO:0000256" key="1">
    <source>
        <dbReference type="ARBA" id="ARBA00009108"/>
    </source>
</evidence>
<keyword evidence="4" id="KW-1133">Transmembrane helix</keyword>
<feature type="region of interest" description="Disordered" evidence="3">
    <location>
        <begin position="1"/>
        <end position="41"/>
    </location>
</feature>
<comment type="similarity">
    <text evidence="1">Belongs to the UPF0749 family.</text>
</comment>
<keyword evidence="4" id="KW-0472">Membrane</keyword>
<organism evidence="5 6">
    <name type="scientific">Bifidobacterium cuniculi</name>
    <dbReference type="NCBI Taxonomy" id="1688"/>
    <lineage>
        <taxon>Bacteria</taxon>
        <taxon>Bacillati</taxon>
        <taxon>Actinomycetota</taxon>
        <taxon>Actinomycetes</taxon>
        <taxon>Bifidobacteriales</taxon>
        <taxon>Bifidobacteriaceae</taxon>
        <taxon>Bifidobacterium</taxon>
    </lineage>
</organism>
<dbReference type="PANTHER" id="PTHR37313">
    <property type="entry name" value="UPF0749 PROTEIN RV1825"/>
    <property type="match status" value="1"/>
</dbReference>
<sequence length="286" mass="31377">MVDPEHEGTQGDGSEQSDLLKRIVSRDRKDRINDDTTTGAFPVVRKRKPAKAISSRRTSSLKRRLATGTLVAVLCAMLSYGYVIQINNKDLTYETLTETELTRLISETSNQADRLEQRKAELDRQLRSLEAAADKEKEAENIAKENEETSGILSGRLPAEGKGIIVRISKGSKEPVNASTMFNLIEELRNGGAEVMAINDVRVVTSTYVSDSSNGLVCDGQIMEPPYVVRAIGDPTNLQNAVNMAGGVGSRLKVKFGAKVTVDVSDEVRITQTKAVQEYKYAKIVE</sequence>
<feature type="transmembrane region" description="Helical" evidence="4">
    <location>
        <begin position="65"/>
        <end position="83"/>
    </location>
</feature>
<dbReference type="InterPro" id="IPR010273">
    <property type="entry name" value="DUF881"/>
</dbReference>
<name>A0A087AW03_9BIFI</name>
<keyword evidence="4" id="KW-0812">Transmembrane</keyword>
<dbReference type="EMBL" id="JGYV01000010">
    <property type="protein sequence ID" value="KFI62953.1"/>
    <property type="molecule type" value="Genomic_DNA"/>
</dbReference>
<evidence type="ECO:0000256" key="4">
    <source>
        <dbReference type="SAM" id="Phobius"/>
    </source>
</evidence>